<reference evidence="1 2" key="1">
    <citation type="journal article" date="2019" name="Commun. Biol.">
        <title>The bagworm genome reveals a unique fibroin gene that provides high tensile strength.</title>
        <authorList>
            <person name="Kono N."/>
            <person name="Nakamura H."/>
            <person name="Ohtoshi R."/>
            <person name="Tomita M."/>
            <person name="Numata K."/>
            <person name="Arakawa K."/>
        </authorList>
    </citation>
    <scope>NUCLEOTIDE SEQUENCE [LARGE SCALE GENOMIC DNA]</scope>
</reference>
<name>A0A4C1WY68_EUMVA</name>
<proteinExistence type="predicted"/>
<keyword evidence="2" id="KW-1185">Reference proteome</keyword>
<dbReference type="Proteomes" id="UP000299102">
    <property type="component" value="Unassembled WGS sequence"/>
</dbReference>
<organism evidence="1 2">
    <name type="scientific">Eumeta variegata</name>
    <name type="common">Bagworm moth</name>
    <name type="synonym">Eumeta japonica</name>
    <dbReference type="NCBI Taxonomy" id="151549"/>
    <lineage>
        <taxon>Eukaryota</taxon>
        <taxon>Metazoa</taxon>
        <taxon>Ecdysozoa</taxon>
        <taxon>Arthropoda</taxon>
        <taxon>Hexapoda</taxon>
        <taxon>Insecta</taxon>
        <taxon>Pterygota</taxon>
        <taxon>Neoptera</taxon>
        <taxon>Endopterygota</taxon>
        <taxon>Lepidoptera</taxon>
        <taxon>Glossata</taxon>
        <taxon>Ditrysia</taxon>
        <taxon>Tineoidea</taxon>
        <taxon>Psychidae</taxon>
        <taxon>Oiketicinae</taxon>
        <taxon>Eumeta</taxon>
    </lineage>
</organism>
<comment type="caution">
    <text evidence="1">The sequence shown here is derived from an EMBL/GenBank/DDBJ whole genome shotgun (WGS) entry which is preliminary data.</text>
</comment>
<gene>
    <name evidence="1" type="ORF">EVAR_50420_1</name>
</gene>
<evidence type="ECO:0000313" key="2">
    <source>
        <dbReference type="Proteomes" id="UP000299102"/>
    </source>
</evidence>
<evidence type="ECO:0000313" key="1">
    <source>
        <dbReference type="EMBL" id="GBP54975.1"/>
    </source>
</evidence>
<dbReference type="AlphaFoldDB" id="A0A4C1WY68"/>
<accession>A0A4C1WY68</accession>
<protein>
    <submittedName>
        <fullName evidence="1">Uncharacterized protein</fullName>
    </submittedName>
</protein>
<sequence>MNTNKESSPERCSADSVALQGLSGFKVGLITEIRKLPSRLGPAFFVLFARSLRVDNATPAASICKVALERPSYNSRTRFIYFGEQKNDDKSDLKELGSWSMV</sequence>
<dbReference type="EMBL" id="BGZK01000658">
    <property type="protein sequence ID" value="GBP54975.1"/>
    <property type="molecule type" value="Genomic_DNA"/>
</dbReference>